<keyword evidence="7" id="KW-1185">Reference proteome</keyword>
<dbReference type="PROSITE" id="PS51257">
    <property type="entry name" value="PROKAR_LIPOPROTEIN"/>
    <property type="match status" value="1"/>
</dbReference>
<dbReference type="Proteomes" id="UP001165541">
    <property type="component" value="Unassembled WGS sequence"/>
</dbReference>
<dbReference type="InterPro" id="IPR051012">
    <property type="entry name" value="CellSynth/LPSAsmb/PSIAsmb"/>
</dbReference>
<comment type="caution">
    <text evidence="6">The sequence shown here is derived from an EMBL/GenBank/DDBJ whole genome shotgun (WGS) entry which is preliminary data.</text>
</comment>
<dbReference type="Pfam" id="PF14559">
    <property type="entry name" value="TPR_19"/>
    <property type="match status" value="1"/>
</dbReference>
<sequence length="942" mass="104172">MRPGSSLLLVAALTLGACSFGGRQKGTPDNAPTLKSLAERQVEIGADPGIEANEEQTIAAYRKFLEVAPNAPQRSEAMRRLGDLEMDLADSRSASGEAATPTGAPDYRAAVARYQDYLKAHPKDPGNDRVLYQLARAHEQSGELETALAVLDRLVADYPDTAYRDEAHFRRGELLFTARAYPKAETAYQAVLAGDEHGPYRERALYMHGWSLFKQGQLEESLRSFFGVLDLKIAGREGEVELESVEGLSRADRELVEDTFRVASLSLQNLQGAESIPVYMDTDARRSYEFRVYQQLGELYIRQERIKDAADTLGAFTRRHPLHAQAPVLQARVIDIYEQTGFATLALEAKKDYVGHYGVDSEFRRANPAGWEKAQPLVKTHLSELARHYHASAQKSKNSADYQEAIRWYRVYLTSFPTDPDAPQNNFLLAELLYEDARYDEAAVEYEKVAYDYPSHARSADAGYAALLSYAAQQKKLGAAAGQPLQRTAVDSALRFAQAFPADTRTGVVLTDASEKLYALNDGERAAEVAQQVLALDPPAADAQRRVAWTVVAHTAFERSRFGVAEQAYAQVLALTPAKEPGRKDLVERQAAAIYKQGEQAREAGQAREAVAHFERIAAVAPESAVRATAQYDAAASLIALKDWGGAARSLEDFRRRYPDHPLQADVPGKLAAVYLEQQQWAPAAGEFERIAASHKDATLAREAQWQAAGLHEKAAEQSGSRAGAVKAYERYLKQHPQPLEPAVEARWRLARLAKADGQGARELSWMKEVLQADQNGGAARTPRTRALGAMAALALAQPAFDDYRKVALVEPLAKQLKLKKARMETALKAYAAAADYGVAEVTTAATFHIASIYQDFGQAMLKSQRPRRLSKLELEQYNVMLEEQAYPFEEKAMELHEVNARRAAAGIYDEWVQRSFTALAQLQPVRYGKAERAEGVIDAIR</sequence>
<keyword evidence="3 4" id="KW-0802">TPR repeat</keyword>
<dbReference type="PROSITE" id="PS50005">
    <property type="entry name" value="TPR"/>
    <property type="match status" value="1"/>
</dbReference>
<name>A0ABT0YME3_9BURK</name>
<dbReference type="InterPro" id="IPR011990">
    <property type="entry name" value="TPR-like_helical_dom_sf"/>
</dbReference>
<evidence type="ECO:0000256" key="1">
    <source>
        <dbReference type="ARBA" id="ARBA00022729"/>
    </source>
</evidence>
<dbReference type="PANTHER" id="PTHR45586:SF1">
    <property type="entry name" value="LIPOPOLYSACCHARIDE ASSEMBLY PROTEIN B"/>
    <property type="match status" value="1"/>
</dbReference>
<evidence type="ECO:0000259" key="5">
    <source>
        <dbReference type="Pfam" id="PF13525"/>
    </source>
</evidence>
<dbReference type="Pfam" id="PF13525">
    <property type="entry name" value="YfiO"/>
    <property type="match status" value="1"/>
</dbReference>
<evidence type="ECO:0000256" key="4">
    <source>
        <dbReference type="PROSITE-ProRule" id="PRU00339"/>
    </source>
</evidence>
<feature type="domain" description="Outer membrane lipoprotein BamD-like" evidence="5">
    <location>
        <begin position="589"/>
        <end position="663"/>
    </location>
</feature>
<protein>
    <submittedName>
        <fullName evidence="6">Tetratricopeptide repeat protein</fullName>
    </submittedName>
</protein>
<dbReference type="SMART" id="SM00028">
    <property type="entry name" value="TPR"/>
    <property type="match status" value="5"/>
</dbReference>
<dbReference type="Pfam" id="PF13432">
    <property type="entry name" value="TPR_16"/>
    <property type="match status" value="1"/>
</dbReference>
<dbReference type="SUPFAM" id="SSF48452">
    <property type="entry name" value="TPR-like"/>
    <property type="match status" value="4"/>
</dbReference>
<dbReference type="InterPro" id="IPR019734">
    <property type="entry name" value="TPR_rpt"/>
</dbReference>
<proteinExistence type="predicted"/>
<organism evidence="6 7">
    <name type="scientific">Caldimonas mangrovi</name>
    <dbReference type="NCBI Taxonomy" id="2944811"/>
    <lineage>
        <taxon>Bacteria</taxon>
        <taxon>Pseudomonadati</taxon>
        <taxon>Pseudomonadota</taxon>
        <taxon>Betaproteobacteria</taxon>
        <taxon>Burkholderiales</taxon>
        <taxon>Sphaerotilaceae</taxon>
        <taxon>Caldimonas</taxon>
    </lineage>
</organism>
<reference evidence="6" key="1">
    <citation type="submission" date="2022-05" db="EMBL/GenBank/DDBJ databases">
        <title>Schlegelella sp. nov., isolated from mangrove soil.</title>
        <authorList>
            <person name="Liu Y."/>
            <person name="Ge X."/>
            <person name="Liu W."/>
        </authorList>
    </citation>
    <scope>NUCLEOTIDE SEQUENCE</scope>
    <source>
        <strain evidence="6">S2-27</strain>
    </source>
</reference>
<gene>
    <name evidence="6" type="ORF">M8A51_10175</name>
</gene>
<dbReference type="EMBL" id="JAMKFE010000005">
    <property type="protein sequence ID" value="MCM5679898.1"/>
    <property type="molecule type" value="Genomic_DNA"/>
</dbReference>
<keyword evidence="1" id="KW-0732">Signal</keyword>
<keyword evidence="2" id="KW-0677">Repeat</keyword>
<dbReference type="InterPro" id="IPR039565">
    <property type="entry name" value="BamD-like"/>
</dbReference>
<dbReference type="RefSeq" id="WP_251778101.1">
    <property type="nucleotide sequence ID" value="NZ_JAMKFE010000005.1"/>
</dbReference>
<evidence type="ECO:0000313" key="6">
    <source>
        <dbReference type="EMBL" id="MCM5679898.1"/>
    </source>
</evidence>
<feature type="repeat" description="TPR" evidence="4">
    <location>
        <begin position="591"/>
        <end position="624"/>
    </location>
</feature>
<dbReference type="PANTHER" id="PTHR45586">
    <property type="entry name" value="TPR REPEAT-CONTAINING PROTEIN PA4667"/>
    <property type="match status" value="1"/>
</dbReference>
<evidence type="ECO:0000313" key="7">
    <source>
        <dbReference type="Proteomes" id="UP001165541"/>
    </source>
</evidence>
<evidence type="ECO:0000256" key="3">
    <source>
        <dbReference type="ARBA" id="ARBA00022803"/>
    </source>
</evidence>
<dbReference type="Gene3D" id="1.25.40.10">
    <property type="entry name" value="Tetratricopeptide repeat domain"/>
    <property type="match status" value="5"/>
</dbReference>
<accession>A0ABT0YME3</accession>
<evidence type="ECO:0000256" key="2">
    <source>
        <dbReference type="ARBA" id="ARBA00022737"/>
    </source>
</evidence>